<feature type="domain" description="Methyltransferase type 11" evidence="1">
    <location>
        <begin position="17"/>
        <end position="100"/>
    </location>
</feature>
<dbReference type="RefSeq" id="WP_169412702.1">
    <property type="nucleotide sequence ID" value="NZ_JAAXKZ010000030.1"/>
</dbReference>
<protein>
    <submittedName>
        <fullName evidence="2">Class I SAM-dependent methyltransferase</fullName>
    </submittedName>
</protein>
<comment type="caution">
    <text evidence="2">The sequence shown here is derived from an EMBL/GenBank/DDBJ whole genome shotgun (WGS) entry which is preliminary data.</text>
</comment>
<dbReference type="EMBL" id="JAAXKZ010000030">
    <property type="protein sequence ID" value="NMH92034.1"/>
    <property type="molecule type" value="Genomic_DNA"/>
</dbReference>
<name>A0A848DHS0_9PSEU</name>
<dbReference type="Gene3D" id="3.40.50.150">
    <property type="entry name" value="Vaccinia Virus protein VP39"/>
    <property type="match status" value="1"/>
</dbReference>
<evidence type="ECO:0000313" key="2">
    <source>
        <dbReference type="EMBL" id="NMH92034.1"/>
    </source>
</evidence>
<dbReference type="GO" id="GO:0008757">
    <property type="term" value="F:S-adenosylmethionine-dependent methyltransferase activity"/>
    <property type="evidence" value="ECO:0007669"/>
    <property type="project" value="InterPro"/>
</dbReference>
<keyword evidence="2" id="KW-0808">Transferase</keyword>
<sequence length="138" mass="13939">MGDRAGRPAAGQRVPVLGPGPGVVLAPAAAGPTSQVIGVDPSATLRRMAAARCAPFVADGVVEVRESGAEAAGGPVASVEAVISVNNVMLWDQPVALRSCIGCCVRAAGWCSACTGMCWAFHPSSCRPTWRPAGSPSR</sequence>
<keyword evidence="2" id="KW-0489">Methyltransferase</keyword>
<organism evidence="2 3">
    <name type="scientific">Pseudonocardia bannensis</name>
    <dbReference type="NCBI Taxonomy" id="630973"/>
    <lineage>
        <taxon>Bacteria</taxon>
        <taxon>Bacillati</taxon>
        <taxon>Actinomycetota</taxon>
        <taxon>Actinomycetes</taxon>
        <taxon>Pseudonocardiales</taxon>
        <taxon>Pseudonocardiaceae</taxon>
        <taxon>Pseudonocardia</taxon>
    </lineage>
</organism>
<proteinExistence type="predicted"/>
<evidence type="ECO:0000259" key="1">
    <source>
        <dbReference type="Pfam" id="PF08241"/>
    </source>
</evidence>
<reference evidence="2 3" key="1">
    <citation type="submission" date="2020-04" db="EMBL/GenBank/DDBJ databases">
        <authorList>
            <person name="Klaysubun C."/>
            <person name="Duangmal K."/>
            <person name="Lipun K."/>
        </authorList>
    </citation>
    <scope>NUCLEOTIDE SEQUENCE [LARGE SCALE GENOMIC DNA]</scope>
    <source>
        <strain evidence="2 3">DSM 45300</strain>
    </source>
</reference>
<keyword evidence="3" id="KW-1185">Reference proteome</keyword>
<dbReference type="InterPro" id="IPR013216">
    <property type="entry name" value="Methyltransf_11"/>
</dbReference>
<dbReference type="Pfam" id="PF08241">
    <property type="entry name" value="Methyltransf_11"/>
    <property type="match status" value="1"/>
</dbReference>
<dbReference type="AlphaFoldDB" id="A0A848DHS0"/>
<gene>
    <name evidence="2" type="ORF">HF519_10720</name>
</gene>
<dbReference type="SUPFAM" id="SSF53335">
    <property type="entry name" value="S-adenosyl-L-methionine-dependent methyltransferases"/>
    <property type="match status" value="1"/>
</dbReference>
<accession>A0A848DHS0</accession>
<evidence type="ECO:0000313" key="3">
    <source>
        <dbReference type="Proteomes" id="UP000586918"/>
    </source>
</evidence>
<dbReference type="InterPro" id="IPR029063">
    <property type="entry name" value="SAM-dependent_MTases_sf"/>
</dbReference>
<dbReference type="GO" id="GO:0032259">
    <property type="term" value="P:methylation"/>
    <property type="evidence" value="ECO:0007669"/>
    <property type="project" value="UniProtKB-KW"/>
</dbReference>
<dbReference type="Proteomes" id="UP000586918">
    <property type="component" value="Unassembled WGS sequence"/>
</dbReference>